<organism evidence="2 3">
    <name type="scientific">Aureobasidium pullulans</name>
    <name type="common">Black yeast</name>
    <name type="synonym">Pullularia pullulans</name>
    <dbReference type="NCBI Taxonomy" id="5580"/>
    <lineage>
        <taxon>Eukaryota</taxon>
        <taxon>Fungi</taxon>
        <taxon>Dikarya</taxon>
        <taxon>Ascomycota</taxon>
        <taxon>Pezizomycotina</taxon>
        <taxon>Dothideomycetes</taxon>
        <taxon>Dothideomycetidae</taxon>
        <taxon>Dothideales</taxon>
        <taxon>Saccotheciaceae</taxon>
        <taxon>Aureobasidium</taxon>
    </lineage>
</organism>
<evidence type="ECO:0000256" key="1">
    <source>
        <dbReference type="SAM" id="MobiDB-lite"/>
    </source>
</evidence>
<evidence type="ECO:0000313" key="2">
    <source>
        <dbReference type="EMBL" id="KAK6005163.1"/>
    </source>
</evidence>
<feature type="region of interest" description="Disordered" evidence="1">
    <location>
        <begin position="1"/>
        <end position="21"/>
    </location>
</feature>
<dbReference type="EMBL" id="JASGXD010000006">
    <property type="protein sequence ID" value="KAK6005163.1"/>
    <property type="molecule type" value="Genomic_DNA"/>
</dbReference>
<evidence type="ECO:0008006" key="4">
    <source>
        <dbReference type="Google" id="ProtNLM"/>
    </source>
</evidence>
<reference evidence="2 3" key="1">
    <citation type="submission" date="2023-11" db="EMBL/GenBank/DDBJ databases">
        <title>Draft genome sequence and annotation of the polyextremotolerant black yeast-like fungus Aureobasidium pullulans NRRL 62042.</title>
        <authorList>
            <person name="Dielentheis-Frenken M.R.E."/>
            <person name="Wibberg D."/>
            <person name="Blank L.M."/>
            <person name="Tiso T."/>
        </authorList>
    </citation>
    <scope>NUCLEOTIDE SEQUENCE [LARGE SCALE GENOMIC DNA]</scope>
    <source>
        <strain evidence="2 3">NRRL 62042</strain>
    </source>
</reference>
<keyword evidence="3" id="KW-1185">Reference proteome</keyword>
<accession>A0ABR0TL40</accession>
<dbReference type="Proteomes" id="UP001341245">
    <property type="component" value="Unassembled WGS sequence"/>
</dbReference>
<gene>
    <name evidence="2" type="ORF">QM012_007942</name>
</gene>
<proteinExistence type="predicted"/>
<evidence type="ECO:0000313" key="3">
    <source>
        <dbReference type="Proteomes" id="UP001341245"/>
    </source>
</evidence>
<protein>
    <recommendedName>
        <fullName evidence="4">BTB domain-containing protein</fullName>
    </recommendedName>
</protein>
<comment type="caution">
    <text evidence="2">The sequence shown here is derived from an EMBL/GenBank/DDBJ whole genome shotgun (WGS) entry which is preliminary data.</text>
</comment>
<name>A0ABR0TL40_AURPU</name>
<sequence length="283" mass="32820">MGNTKGLQQIGKEVQSEMDSRVPHHTIEQLAHQEHEAEGGILRTNIHEITECYNIQTEGVPELRHPPAPILSVEKEVIVICKTIDGVVNRDYRFKREIICRHSARIFDLCLCRSGTAGAIIHVCIEHQHNIFAHYERWVRKSELPALDVTIADQRDVLELWIHLYKMAREMEDWRMIAGINARIISVAKKGSWSFYKRSVVDYIKKAPDGDELRHLLLDLHVPCFEMHLFRRYFWTLGPRLCFAVVRRKMLAHPPTMEGMGKVCAYHQHDQLFPWGECGAKVV</sequence>